<evidence type="ECO:0000313" key="2">
    <source>
        <dbReference type="EMBL" id="QHI34929.1"/>
    </source>
</evidence>
<dbReference type="InterPro" id="IPR035093">
    <property type="entry name" value="RelE/ParE_toxin_dom_sf"/>
</dbReference>
<evidence type="ECO:0000256" key="1">
    <source>
        <dbReference type="ARBA" id="ARBA00022649"/>
    </source>
</evidence>
<dbReference type="Gene3D" id="3.30.2310.20">
    <property type="entry name" value="RelE-like"/>
    <property type="match status" value="1"/>
</dbReference>
<sequence length="60" mass="7101">MNIIWTDFAIDNFKKIVDYYSIKVSKKVAHKIRKQLLESTSQLKDNPESGQIEYNLEKLK</sequence>
<proteinExistence type="predicted"/>
<dbReference type="EMBL" id="CP019288">
    <property type="protein sequence ID" value="QHI34929.1"/>
    <property type="molecule type" value="Genomic_DNA"/>
</dbReference>
<dbReference type="InterPro" id="IPR007712">
    <property type="entry name" value="RelE/ParE_toxin"/>
</dbReference>
<keyword evidence="3" id="KW-1185">Reference proteome</keyword>
<dbReference type="KEGG" id="kan:IMCC3317_02740"/>
<dbReference type="OrthoDB" id="1031021at2"/>
<dbReference type="RefSeq" id="WP_160127711.1">
    <property type="nucleotide sequence ID" value="NZ_CP019288.1"/>
</dbReference>
<organism evidence="2 3">
    <name type="scientific">Kordia antarctica</name>
    <dbReference type="NCBI Taxonomy" id="1218801"/>
    <lineage>
        <taxon>Bacteria</taxon>
        <taxon>Pseudomonadati</taxon>
        <taxon>Bacteroidota</taxon>
        <taxon>Flavobacteriia</taxon>
        <taxon>Flavobacteriales</taxon>
        <taxon>Flavobacteriaceae</taxon>
        <taxon>Kordia</taxon>
    </lineage>
</organism>
<evidence type="ECO:0008006" key="4">
    <source>
        <dbReference type="Google" id="ProtNLM"/>
    </source>
</evidence>
<dbReference type="Pfam" id="PF05016">
    <property type="entry name" value="ParE_toxin"/>
    <property type="match status" value="1"/>
</dbReference>
<dbReference type="AlphaFoldDB" id="A0A7L4ZEG7"/>
<gene>
    <name evidence="2" type="ORF">IMCC3317_02740</name>
</gene>
<name>A0A7L4ZEG7_9FLAO</name>
<reference evidence="2 3" key="1">
    <citation type="journal article" date="2013" name="Int. J. Syst. Evol. Microbiol.">
        <title>Kordia antarctica sp. nov., isolated from Antarctic seawater.</title>
        <authorList>
            <person name="Baek K."/>
            <person name="Choi A."/>
            <person name="Kang I."/>
            <person name="Lee K."/>
            <person name="Cho J.C."/>
        </authorList>
    </citation>
    <scope>NUCLEOTIDE SEQUENCE [LARGE SCALE GENOMIC DNA]</scope>
    <source>
        <strain evidence="2 3">IMCC3317</strain>
    </source>
</reference>
<dbReference type="Proteomes" id="UP000464657">
    <property type="component" value="Chromosome"/>
</dbReference>
<accession>A0A7L4ZEG7</accession>
<keyword evidence="1" id="KW-1277">Toxin-antitoxin system</keyword>
<evidence type="ECO:0000313" key="3">
    <source>
        <dbReference type="Proteomes" id="UP000464657"/>
    </source>
</evidence>
<protein>
    <recommendedName>
        <fullName evidence="4">Type II toxin-antitoxin system RelE/ParE family toxin</fullName>
    </recommendedName>
</protein>